<organism evidence="9 10">
    <name type="scientific">Hibiscus syriacus</name>
    <name type="common">Rose of Sharon</name>
    <dbReference type="NCBI Taxonomy" id="106335"/>
    <lineage>
        <taxon>Eukaryota</taxon>
        <taxon>Viridiplantae</taxon>
        <taxon>Streptophyta</taxon>
        <taxon>Embryophyta</taxon>
        <taxon>Tracheophyta</taxon>
        <taxon>Spermatophyta</taxon>
        <taxon>Magnoliopsida</taxon>
        <taxon>eudicotyledons</taxon>
        <taxon>Gunneridae</taxon>
        <taxon>Pentapetalae</taxon>
        <taxon>rosids</taxon>
        <taxon>malvids</taxon>
        <taxon>Malvales</taxon>
        <taxon>Malvaceae</taxon>
        <taxon>Malvoideae</taxon>
        <taxon>Hibiscus</taxon>
    </lineage>
</organism>
<dbReference type="EMBL" id="VEPZ02001006">
    <property type="protein sequence ID" value="KAE8702800.1"/>
    <property type="molecule type" value="Genomic_DNA"/>
</dbReference>
<dbReference type="InterPro" id="IPR017907">
    <property type="entry name" value="Znf_RING_CS"/>
</dbReference>
<dbReference type="PROSITE" id="PS50089">
    <property type="entry name" value="ZF_RING_2"/>
    <property type="match status" value="1"/>
</dbReference>
<dbReference type="InterPro" id="IPR045072">
    <property type="entry name" value="MKRN-like"/>
</dbReference>
<keyword evidence="1" id="KW-0808">Transferase</keyword>
<name>A0A6A3AE33_HIBSY</name>
<dbReference type="GO" id="GO:0008270">
    <property type="term" value="F:zinc ion binding"/>
    <property type="evidence" value="ECO:0007669"/>
    <property type="project" value="UniProtKB-KW"/>
</dbReference>
<evidence type="ECO:0000259" key="8">
    <source>
        <dbReference type="PROSITE" id="PS50103"/>
    </source>
</evidence>
<evidence type="ECO:0000256" key="2">
    <source>
        <dbReference type="ARBA" id="ARBA00022723"/>
    </source>
</evidence>
<dbReference type="Pfam" id="PF00097">
    <property type="entry name" value="zf-C3HC4"/>
    <property type="match status" value="1"/>
</dbReference>
<dbReference type="PROSITE" id="PS50103">
    <property type="entry name" value="ZF_C3H1"/>
    <property type="match status" value="1"/>
</dbReference>
<keyword evidence="2 5" id="KW-0479">Metal-binding</keyword>
<dbReference type="SUPFAM" id="SSF90229">
    <property type="entry name" value="CCCH zinc finger"/>
    <property type="match status" value="1"/>
</dbReference>
<sequence length="239" mass="26083">MERASKGTIICIYYSKGNCFYGSRCRYEHVKASQSCPSASSSSTAPDFVPSLPSKTTFIGLVVSSAAASTKIPDSGRAFVAPSKLEGNSESVPRDLSCNGETVEPRSGNPVQRPICSLLQLVIAPVEKNVLTFMETGALPVKNIPTAAVRKFGILSECDHPFCITCIRNWRNSSPSSGMDVNTTLRACPICRKLSYFVIPSVIWYWSPEEKQRIVDGYNAKLRQCHCSLDASYISSHAL</sequence>
<dbReference type="PROSITE" id="PS00518">
    <property type="entry name" value="ZF_RING_1"/>
    <property type="match status" value="1"/>
</dbReference>
<evidence type="ECO:0000259" key="7">
    <source>
        <dbReference type="PROSITE" id="PS50089"/>
    </source>
</evidence>
<dbReference type="Pfam" id="PF00642">
    <property type="entry name" value="zf-CCCH"/>
    <property type="match status" value="1"/>
</dbReference>
<evidence type="ECO:0000256" key="1">
    <source>
        <dbReference type="ARBA" id="ARBA00022679"/>
    </source>
</evidence>
<comment type="caution">
    <text evidence="9">The sequence shown here is derived from an EMBL/GenBank/DDBJ whole genome shotgun (WGS) entry which is preliminary data.</text>
</comment>
<dbReference type="Proteomes" id="UP000436088">
    <property type="component" value="Unassembled WGS sequence"/>
</dbReference>
<dbReference type="GO" id="GO:0061630">
    <property type="term" value="F:ubiquitin protein ligase activity"/>
    <property type="evidence" value="ECO:0007669"/>
    <property type="project" value="UniProtKB-EC"/>
</dbReference>
<dbReference type="InterPro" id="IPR013083">
    <property type="entry name" value="Znf_RING/FYVE/PHD"/>
</dbReference>
<gene>
    <name evidence="9" type="ORF">F3Y22_tig00110481pilonHSYRG00081</name>
</gene>
<dbReference type="Gene3D" id="3.30.40.10">
    <property type="entry name" value="Zinc/RING finger domain, C3HC4 (zinc finger)"/>
    <property type="match status" value="1"/>
</dbReference>
<dbReference type="GO" id="GO:0000209">
    <property type="term" value="P:protein polyubiquitination"/>
    <property type="evidence" value="ECO:0007669"/>
    <property type="project" value="InterPro"/>
</dbReference>
<keyword evidence="4 5" id="KW-0862">Zinc</keyword>
<dbReference type="InterPro" id="IPR000571">
    <property type="entry name" value="Znf_CCCH"/>
</dbReference>
<evidence type="ECO:0000313" key="10">
    <source>
        <dbReference type="Proteomes" id="UP000436088"/>
    </source>
</evidence>
<dbReference type="AlphaFoldDB" id="A0A6A3AE33"/>
<protein>
    <submittedName>
        <fullName evidence="9">Uncharacterized protein</fullName>
    </submittedName>
</protein>
<feature type="domain" description="C3H1-type" evidence="8">
    <location>
        <begin position="5"/>
        <end position="32"/>
    </location>
</feature>
<dbReference type="PANTHER" id="PTHR11224:SF10">
    <property type="entry name" value="IP09428P-RELATED"/>
    <property type="match status" value="1"/>
</dbReference>
<dbReference type="SMART" id="SM00356">
    <property type="entry name" value="ZnF_C3H1"/>
    <property type="match status" value="1"/>
</dbReference>
<keyword evidence="3 5" id="KW-0863">Zinc-finger</keyword>
<evidence type="ECO:0000313" key="9">
    <source>
        <dbReference type="EMBL" id="KAE8702800.1"/>
    </source>
</evidence>
<dbReference type="PANTHER" id="PTHR11224">
    <property type="entry name" value="MAKORIN-RELATED"/>
    <property type="match status" value="1"/>
</dbReference>
<dbReference type="InterPro" id="IPR001841">
    <property type="entry name" value="Znf_RING"/>
</dbReference>
<feature type="domain" description="RING-type" evidence="7">
    <location>
        <begin position="157"/>
        <end position="192"/>
    </location>
</feature>
<accession>A0A6A3AE33</accession>
<proteinExistence type="predicted"/>
<keyword evidence="10" id="KW-1185">Reference proteome</keyword>
<dbReference type="Gene3D" id="4.10.1000.10">
    <property type="entry name" value="Zinc finger, CCCH-type"/>
    <property type="match status" value="1"/>
</dbReference>
<evidence type="ECO:0000256" key="3">
    <source>
        <dbReference type="ARBA" id="ARBA00022771"/>
    </source>
</evidence>
<dbReference type="SUPFAM" id="SSF57850">
    <property type="entry name" value="RING/U-box"/>
    <property type="match status" value="1"/>
</dbReference>
<reference evidence="9" key="1">
    <citation type="submission" date="2019-09" db="EMBL/GenBank/DDBJ databases">
        <title>Draft genome information of white flower Hibiscus syriacus.</title>
        <authorList>
            <person name="Kim Y.-M."/>
        </authorList>
    </citation>
    <scope>NUCLEOTIDE SEQUENCE [LARGE SCALE GENOMIC DNA]</scope>
    <source>
        <strain evidence="9">YM2019G1</strain>
    </source>
</reference>
<evidence type="ECO:0000256" key="5">
    <source>
        <dbReference type="PROSITE-ProRule" id="PRU00723"/>
    </source>
</evidence>
<evidence type="ECO:0000256" key="6">
    <source>
        <dbReference type="SAM" id="MobiDB-lite"/>
    </source>
</evidence>
<evidence type="ECO:0000256" key="4">
    <source>
        <dbReference type="ARBA" id="ARBA00022833"/>
    </source>
</evidence>
<dbReference type="InterPro" id="IPR036855">
    <property type="entry name" value="Znf_CCCH_sf"/>
</dbReference>
<feature type="zinc finger region" description="C3H1-type" evidence="5">
    <location>
        <begin position="5"/>
        <end position="32"/>
    </location>
</feature>
<dbReference type="InterPro" id="IPR018957">
    <property type="entry name" value="Znf_C3HC4_RING-type"/>
</dbReference>
<feature type="region of interest" description="Disordered" evidence="6">
    <location>
        <begin position="86"/>
        <end position="105"/>
    </location>
</feature>